<dbReference type="GO" id="GO:0006401">
    <property type="term" value="P:RNA catabolic process"/>
    <property type="evidence" value="ECO:0007669"/>
    <property type="project" value="InterPro"/>
</dbReference>
<dbReference type="PANTHER" id="PTHR15704:SF7">
    <property type="entry name" value="SUPERKILLER COMPLEX PROTEIN 3"/>
    <property type="match status" value="1"/>
</dbReference>
<evidence type="ECO:0000256" key="1">
    <source>
        <dbReference type="ARBA" id="ARBA00022737"/>
    </source>
</evidence>
<proteinExistence type="predicted"/>
<dbReference type="PANTHER" id="PTHR15704">
    <property type="entry name" value="SUPERKILLER 3 PROTEIN-RELATED"/>
    <property type="match status" value="1"/>
</dbReference>
<keyword evidence="1" id="KW-0677">Repeat</keyword>
<gene>
    <name evidence="3" type="ORF">BJ085DRAFT_32135</name>
</gene>
<evidence type="ECO:0000313" key="4">
    <source>
        <dbReference type="Proteomes" id="UP000268162"/>
    </source>
</evidence>
<keyword evidence="4" id="KW-1185">Reference proteome</keyword>
<accession>A0A4P9ZNB7</accession>
<dbReference type="SUPFAM" id="SSF48452">
    <property type="entry name" value="TPR-like"/>
    <property type="match status" value="1"/>
</dbReference>
<dbReference type="STRING" id="215637.A0A4P9ZNB7"/>
<sequence length="361" mass="40214">MSAKAKLKQTKEAIGKGDYPTAYRLAKGILDFESQNYTAWIFLGVACQNQENWEEGESAYKRAIDVDDSQLLAWQGLASLYEKLGNDEALGPVLEKLAHVFYSGHQPEKLLTILQKQLALAERSQDMPKIITAWCHLAGDGTYGSVISAASAKPSDTTVWQRVIDLQEEWDRKTVEREVKTRRSRLGAEPLVILRPRIEKEVMAASQLPQYCRSWFVAAEQEGVPPSDTIHLIYFTRLYREAQLCTTSAEFRERVGEEARYLCQRQLSPLPFEYLLETTDFDALDQLPREVLESYATAFPDAPLIPLARAVLAEAAEVPRDSVTAAGKALATLDTLDETVISALHLPLAVLLSSGSRSGLP</sequence>
<protein>
    <submittedName>
        <fullName evidence="3">Uncharacterized protein</fullName>
    </submittedName>
</protein>
<name>A0A4P9ZNB7_9FUNG</name>
<evidence type="ECO:0000256" key="2">
    <source>
        <dbReference type="ARBA" id="ARBA00022803"/>
    </source>
</evidence>
<dbReference type="Gene3D" id="1.25.40.10">
    <property type="entry name" value="Tetratricopeptide repeat domain"/>
    <property type="match status" value="1"/>
</dbReference>
<dbReference type="Proteomes" id="UP000268162">
    <property type="component" value="Unassembled WGS sequence"/>
</dbReference>
<dbReference type="EMBL" id="ML003396">
    <property type="protein sequence ID" value="RKP34032.1"/>
    <property type="molecule type" value="Genomic_DNA"/>
</dbReference>
<organism evidence="3 4">
    <name type="scientific">Dimargaris cristalligena</name>
    <dbReference type="NCBI Taxonomy" id="215637"/>
    <lineage>
        <taxon>Eukaryota</taxon>
        <taxon>Fungi</taxon>
        <taxon>Fungi incertae sedis</taxon>
        <taxon>Zoopagomycota</taxon>
        <taxon>Kickxellomycotina</taxon>
        <taxon>Dimargaritomycetes</taxon>
        <taxon>Dimargaritales</taxon>
        <taxon>Dimargaritaceae</taxon>
        <taxon>Dimargaris</taxon>
    </lineage>
</organism>
<dbReference type="InterPro" id="IPR011990">
    <property type="entry name" value="TPR-like_helical_dom_sf"/>
</dbReference>
<dbReference type="InterPro" id="IPR039226">
    <property type="entry name" value="Ski3/TTC37"/>
</dbReference>
<keyword evidence="2" id="KW-0802">TPR repeat</keyword>
<dbReference type="AlphaFoldDB" id="A0A4P9ZNB7"/>
<reference evidence="4" key="1">
    <citation type="journal article" date="2018" name="Nat. Microbiol.">
        <title>Leveraging single-cell genomics to expand the fungal tree of life.</title>
        <authorList>
            <person name="Ahrendt S.R."/>
            <person name="Quandt C.A."/>
            <person name="Ciobanu D."/>
            <person name="Clum A."/>
            <person name="Salamov A."/>
            <person name="Andreopoulos B."/>
            <person name="Cheng J.F."/>
            <person name="Woyke T."/>
            <person name="Pelin A."/>
            <person name="Henrissat B."/>
            <person name="Reynolds N.K."/>
            <person name="Benny G.L."/>
            <person name="Smith M.E."/>
            <person name="James T.Y."/>
            <person name="Grigoriev I.V."/>
        </authorList>
    </citation>
    <scope>NUCLEOTIDE SEQUENCE [LARGE SCALE GENOMIC DNA]</scope>
    <source>
        <strain evidence="4">RSA 468</strain>
    </source>
</reference>
<dbReference type="GO" id="GO:0055087">
    <property type="term" value="C:Ski complex"/>
    <property type="evidence" value="ECO:0007669"/>
    <property type="project" value="InterPro"/>
</dbReference>
<evidence type="ECO:0000313" key="3">
    <source>
        <dbReference type="EMBL" id="RKP34032.1"/>
    </source>
</evidence>